<sequence>MKQSLAIIFSLGLLHYSVHGAPNIFSSILTTSADYLNEKINKTAEAVGQVISLINGTVQLGTSLTSSGTYMGTSTGKAGISSVATFGEEVMSEVVQFADKALDFVSNVTGIIPVVGEVVGEVAGIGKWSLDLVQSVAKNVLNLTESYGKASLTAVNTATQLTTGAIGGVAHVGAAGGKQGVQAVADLITSSITKVVQAITGTLKLLML</sequence>
<evidence type="ECO:0000256" key="1">
    <source>
        <dbReference type="SAM" id="SignalP"/>
    </source>
</evidence>
<protein>
    <submittedName>
        <fullName evidence="2">Putative salivary secreted protein</fullName>
    </submittedName>
</protein>
<organism evidence="2">
    <name type="scientific">Panstrongylus megistus</name>
    <dbReference type="NCBI Taxonomy" id="65343"/>
    <lineage>
        <taxon>Eukaryota</taxon>
        <taxon>Metazoa</taxon>
        <taxon>Ecdysozoa</taxon>
        <taxon>Arthropoda</taxon>
        <taxon>Hexapoda</taxon>
        <taxon>Insecta</taxon>
        <taxon>Pterygota</taxon>
        <taxon>Neoptera</taxon>
        <taxon>Paraneoptera</taxon>
        <taxon>Hemiptera</taxon>
        <taxon>Heteroptera</taxon>
        <taxon>Panheteroptera</taxon>
        <taxon>Cimicomorpha</taxon>
        <taxon>Reduviidae</taxon>
        <taxon>Triatominae</taxon>
        <taxon>Panstrongylus</taxon>
    </lineage>
</organism>
<dbReference type="EMBL" id="GBGD01002935">
    <property type="protein sequence ID" value="JAC85954.1"/>
    <property type="molecule type" value="mRNA"/>
</dbReference>
<keyword evidence="1" id="KW-0732">Signal</keyword>
<feature type="chain" id="PRO_5001660506" evidence="1">
    <location>
        <begin position="21"/>
        <end position="208"/>
    </location>
</feature>
<evidence type="ECO:0000313" key="2">
    <source>
        <dbReference type="EMBL" id="JAC85954.1"/>
    </source>
</evidence>
<proteinExistence type="evidence at transcript level"/>
<dbReference type="AlphaFoldDB" id="A0A069DX90"/>
<feature type="signal peptide" evidence="1">
    <location>
        <begin position="1"/>
        <end position="20"/>
    </location>
</feature>
<name>A0A069DX90_9HEMI</name>
<accession>A0A069DX90</accession>
<reference evidence="2" key="1">
    <citation type="journal article" date="2015" name="J. Med. Entomol.">
        <title>A Deep Insight Into the Sialotranscriptome of the Chagas Disease Vector, Panstrongylus megistus (Hemiptera: Heteroptera).</title>
        <authorList>
            <person name="Ribeiro J.M."/>
            <person name="Schwarz A."/>
            <person name="Francischetti I.M."/>
        </authorList>
    </citation>
    <scope>NUCLEOTIDE SEQUENCE</scope>
    <source>
        <tissue evidence="2">Salivary glands</tissue>
    </source>
</reference>